<dbReference type="Proteomes" id="UP000199488">
    <property type="component" value="Unassembled WGS sequence"/>
</dbReference>
<accession>A0A1H2TAS3</accession>
<organism evidence="1 2">
    <name type="scientific">Marinococcus luteus</name>
    <dbReference type="NCBI Taxonomy" id="1122204"/>
    <lineage>
        <taxon>Bacteria</taxon>
        <taxon>Bacillati</taxon>
        <taxon>Bacillota</taxon>
        <taxon>Bacilli</taxon>
        <taxon>Bacillales</taxon>
        <taxon>Bacillaceae</taxon>
        <taxon>Marinococcus</taxon>
    </lineage>
</organism>
<dbReference type="AlphaFoldDB" id="A0A1H2TAS3"/>
<proteinExistence type="predicted"/>
<keyword evidence="2" id="KW-1185">Reference proteome</keyword>
<evidence type="ECO:0000313" key="1">
    <source>
        <dbReference type="EMBL" id="SDW40795.1"/>
    </source>
</evidence>
<protein>
    <submittedName>
        <fullName evidence="1">Uncharacterized protein</fullName>
    </submittedName>
</protein>
<gene>
    <name evidence="1" type="ORF">SAMN05421781_1313</name>
</gene>
<dbReference type="STRING" id="1122204.SAMN05421781_1313"/>
<dbReference type="EMBL" id="FNNC01000002">
    <property type="protein sequence ID" value="SDW40795.1"/>
    <property type="molecule type" value="Genomic_DNA"/>
</dbReference>
<reference evidence="1 2" key="1">
    <citation type="submission" date="2016-10" db="EMBL/GenBank/DDBJ databases">
        <authorList>
            <person name="de Groot N.N."/>
        </authorList>
    </citation>
    <scope>NUCLEOTIDE SEQUENCE [LARGE SCALE GENOMIC DNA]</scope>
    <source>
        <strain evidence="1 2">DSM 23126</strain>
    </source>
</reference>
<evidence type="ECO:0000313" key="2">
    <source>
        <dbReference type="Proteomes" id="UP000199488"/>
    </source>
</evidence>
<sequence length="150" mass="16796">MYKKEVELMKKWMYAIITACILSSVVLPANVSAQKSEAGIERMGTDIRENDLMKKAERYGIAIKDKDEQTVIDEVLLSEWKEKAAAYGVEVTEDVSQMMADVREIEITQAAQALGIDAEGKDAEDILEEILNNYAAEAEAQGLYPFEQEL</sequence>
<name>A0A1H2TAS3_9BACI</name>